<evidence type="ECO:0000313" key="2">
    <source>
        <dbReference type="EMBL" id="RWX51413.1"/>
    </source>
</evidence>
<feature type="compositionally biased region" description="Basic residues" evidence="1">
    <location>
        <begin position="36"/>
        <end position="45"/>
    </location>
</feature>
<evidence type="ECO:0000256" key="1">
    <source>
        <dbReference type="SAM" id="MobiDB-lite"/>
    </source>
</evidence>
<evidence type="ECO:0000313" key="3">
    <source>
        <dbReference type="Proteomes" id="UP000288892"/>
    </source>
</evidence>
<accession>A0A444JEB8</accession>
<reference evidence="2 3" key="1">
    <citation type="submission" date="2017-01" db="EMBL/GenBank/DDBJ databases">
        <title>The cable genome- insights into the physiology and evolution of filamentous bacteria capable of sulfide oxidation via long distance electron transfer.</title>
        <authorList>
            <person name="Schreiber L."/>
            <person name="Bjerg J.T."/>
            <person name="Boggild A."/>
            <person name="Van De Vossenberg J."/>
            <person name="Meysman F."/>
            <person name="Nielsen L.P."/>
            <person name="Schramm A."/>
            <person name="Kjeldsen K.U."/>
        </authorList>
    </citation>
    <scope>NUCLEOTIDE SEQUENCE [LARGE SCALE GENOMIC DNA]</scope>
    <source>
        <strain evidence="2">A5</strain>
    </source>
</reference>
<dbReference type="AlphaFoldDB" id="A0A444JEB8"/>
<proteinExistence type="predicted"/>
<sequence length="152" mass="18046">MARERQNPEDEKDLSKITKVILKDLKGRREVQHDFGKKKKIYTPKKRAEKEDVQDHTQWMPKYIPREMKRAIKETEKPRKEPVAPKQKISVRKKKDSFEYVIQLKSGKTIKSKRVIIKGDKVVLINEEMKIEIPASSIKLIKENRVRIMILE</sequence>
<organism evidence="2 3">
    <name type="scientific">Candidatus Electrothrix marina</name>
    <dbReference type="NCBI Taxonomy" id="1859130"/>
    <lineage>
        <taxon>Bacteria</taxon>
        <taxon>Pseudomonadati</taxon>
        <taxon>Thermodesulfobacteriota</taxon>
        <taxon>Desulfobulbia</taxon>
        <taxon>Desulfobulbales</taxon>
        <taxon>Desulfobulbaceae</taxon>
        <taxon>Candidatus Electrothrix</taxon>
    </lineage>
</organism>
<gene>
    <name evidence="2" type="ORF">VU01_11414</name>
</gene>
<dbReference type="Proteomes" id="UP000288892">
    <property type="component" value="Unassembled WGS sequence"/>
</dbReference>
<dbReference type="EMBL" id="MTKS01000141">
    <property type="protein sequence ID" value="RWX51413.1"/>
    <property type="molecule type" value="Genomic_DNA"/>
</dbReference>
<protein>
    <submittedName>
        <fullName evidence="2">Uncharacterized protein</fullName>
    </submittedName>
</protein>
<feature type="compositionally biased region" description="Basic and acidic residues" evidence="1">
    <location>
        <begin position="46"/>
        <end position="55"/>
    </location>
</feature>
<name>A0A444JEB8_9BACT</name>
<feature type="region of interest" description="Disordered" evidence="1">
    <location>
        <begin position="36"/>
        <end position="58"/>
    </location>
</feature>
<comment type="caution">
    <text evidence="2">The sequence shown here is derived from an EMBL/GenBank/DDBJ whole genome shotgun (WGS) entry which is preliminary data.</text>
</comment>
<keyword evidence="3" id="KW-1185">Reference proteome</keyword>